<protein>
    <submittedName>
        <fullName evidence="1">Uncharacterized protein</fullName>
    </submittedName>
</protein>
<reference evidence="1" key="1">
    <citation type="submission" date="2022-07" db="EMBL/GenBank/DDBJ databases">
        <title>Phylogenomic reconstructions and comparative analyses of Kickxellomycotina fungi.</title>
        <authorList>
            <person name="Reynolds N.K."/>
            <person name="Stajich J.E."/>
            <person name="Barry K."/>
            <person name="Grigoriev I.V."/>
            <person name="Crous P."/>
            <person name="Smith M.E."/>
        </authorList>
    </citation>
    <scope>NUCLEOTIDE SEQUENCE</scope>
    <source>
        <strain evidence="1">BCRC 34780</strain>
    </source>
</reference>
<evidence type="ECO:0000313" key="1">
    <source>
        <dbReference type="EMBL" id="KAJ2795536.1"/>
    </source>
</evidence>
<sequence length="342" mass="37635">MGDDDMMLETPTRTPATRVMAREGGAPPFALPAAARSPSRRLKDQFFATYTGGAAPLSASPQGGMGAASFTSAALQTPTKAPRAGPAQSDHLARLGDSMDIDPPAAAHAQTGADAAHISVEDLQGPAVPLAIGASGRFYSEHLRRCELQIELMNLGPQGHTPRGVYVMPSLGSINVWHGVMFVKRGYWHDAVVRFSIDIPREYPRTHPIFTLATPVSHPLVRLEDGRFALEQQFPQWTPYSDCIFHALHYLKNAFKNRVLKQLQSRDCYNIDAYMKFKNDLPRFREQARIDSMKSRQPQALYSAQPADCPIVFSRLSDDQFESAMQQMRLSAGAAGSRPAVR</sequence>
<evidence type="ECO:0000313" key="2">
    <source>
        <dbReference type="Proteomes" id="UP001140087"/>
    </source>
</evidence>
<dbReference type="Proteomes" id="UP001140087">
    <property type="component" value="Unassembled WGS sequence"/>
</dbReference>
<proteinExistence type="predicted"/>
<organism evidence="1 2">
    <name type="scientific">Coemansia helicoidea</name>
    <dbReference type="NCBI Taxonomy" id="1286919"/>
    <lineage>
        <taxon>Eukaryota</taxon>
        <taxon>Fungi</taxon>
        <taxon>Fungi incertae sedis</taxon>
        <taxon>Zoopagomycota</taxon>
        <taxon>Kickxellomycotina</taxon>
        <taxon>Kickxellomycetes</taxon>
        <taxon>Kickxellales</taxon>
        <taxon>Kickxellaceae</taxon>
        <taxon>Coemansia</taxon>
    </lineage>
</organism>
<gene>
    <name evidence="1" type="ORF">H4R21_005068</name>
</gene>
<dbReference type="EMBL" id="JANBUN010002134">
    <property type="protein sequence ID" value="KAJ2795536.1"/>
    <property type="molecule type" value="Genomic_DNA"/>
</dbReference>
<name>A0ACC1KVL9_9FUNG</name>
<comment type="caution">
    <text evidence="1">The sequence shown here is derived from an EMBL/GenBank/DDBJ whole genome shotgun (WGS) entry which is preliminary data.</text>
</comment>
<keyword evidence="2" id="KW-1185">Reference proteome</keyword>
<accession>A0ACC1KVL9</accession>